<accession>A0ABX5RFV5</accession>
<keyword evidence="2" id="KW-1185">Reference proteome</keyword>
<reference evidence="1 2" key="1">
    <citation type="submission" date="2019-02" db="EMBL/GenBank/DDBJ databases">
        <title>Complete genome sequence of Desulfobacter hydrogenophilus AcRS1.</title>
        <authorList>
            <person name="Marietou A."/>
            <person name="Lund M.B."/>
            <person name="Marshall I.P.G."/>
            <person name="Schreiber L."/>
            <person name="Jorgensen B."/>
        </authorList>
    </citation>
    <scope>NUCLEOTIDE SEQUENCE [LARGE SCALE GENOMIC DNA]</scope>
    <source>
        <strain evidence="1 2">AcRS1</strain>
    </source>
</reference>
<dbReference type="RefSeq" id="WP_131072069.1">
    <property type="nucleotide sequence ID" value="NZ_CP036313.1"/>
</dbReference>
<dbReference type="SUPFAM" id="SSF56112">
    <property type="entry name" value="Protein kinase-like (PK-like)"/>
    <property type="match status" value="1"/>
</dbReference>
<dbReference type="Proteomes" id="UP000293902">
    <property type="component" value="Chromosome"/>
</dbReference>
<dbReference type="EMBL" id="CP036313">
    <property type="protein sequence ID" value="QBH13800.1"/>
    <property type="molecule type" value="Genomic_DNA"/>
</dbReference>
<name>A0ABX5RFV5_9BACT</name>
<sequence length="383" mass="44513">MPILVDEIDDIYFAVFPYLDGTPGKPNLNSEKILKALYKEHTSVRKISDQSIKEITDAFLNSWPEEYHNYIRSLPEYLKYLTQLRSYDEISICPEHGDFALNNILTGLHSNHLIDFEFSRETQPAGFDLYAYCRTTYKTKLLWRRKDYYRKLHSLKFKLNERINFAIDNNLKEIIVYPELPYLVKSKVLDLIGETPSGFGANLLDSLSSLKKGGEELFYVTIRHDDNLSGFAVFKKHKNVLYPIVTEEDDPVIFFKNIYQFGLLIKYIERSGIGFHFDNISKQSDVYKQLKRMKEKVDTPMNSVSMSAVIEDKTKDRALFVLLNEISGYLTSLIIKDKGLHVLIYNLQNKKIISNLNSRHKICLISLCPLIHKNLLRFGLCKP</sequence>
<protein>
    <submittedName>
        <fullName evidence="1">Uncharacterized protein</fullName>
    </submittedName>
</protein>
<gene>
    <name evidence="1" type="ORF">EYB58_13230</name>
</gene>
<evidence type="ECO:0000313" key="2">
    <source>
        <dbReference type="Proteomes" id="UP000293902"/>
    </source>
</evidence>
<proteinExistence type="predicted"/>
<dbReference type="InterPro" id="IPR011009">
    <property type="entry name" value="Kinase-like_dom_sf"/>
</dbReference>
<evidence type="ECO:0000313" key="1">
    <source>
        <dbReference type="EMBL" id="QBH13800.1"/>
    </source>
</evidence>
<organism evidence="1 2">
    <name type="scientific">Desulfobacter hydrogenophilus</name>
    <dbReference type="NCBI Taxonomy" id="2291"/>
    <lineage>
        <taxon>Bacteria</taxon>
        <taxon>Pseudomonadati</taxon>
        <taxon>Thermodesulfobacteriota</taxon>
        <taxon>Desulfobacteria</taxon>
        <taxon>Desulfobacterales</taxon>
        <taxon>Desulfobacteraceae</taxon>
        <taxon>Desulfobacter</taxon>
    </lineage>
</organism>